<gene>
    <name evidence="2" type="ORF">Q6A51_14430</name>
</gene>
<name>A0ABT9CR70_9PSED</name>
<feature type="signal peptide" evidence="1">
    <location>
        <begin position="1"/>
        <end position="21"/>
    </location>
</feature>
<protein>
    <submittedName>
        <fullName evidence="2">Uncharacterized protein</fullName>
    </submittedName>
</protein>
<feature type="chain" id="PRO_5046431231" evidence="1">
    <location>
        <begin position="22"/>
        <end position="166"/>
    </location>
</feature>
<accession>A0ABT9CR70</accession>
<keyword evidence="1" id="KW-0732">Signal</keyword>
<organism evidence="2 3">
    <name type="scientific">Pseudomonas serbiensis</name>
    <dbReference type="NCBI Taxonomy" id="3064350"/>
    <lineage>
        <taxon>Bacteria</taxon>
        <taxon>Pseudomonadati</taxon>
        <taxon>Pseudomonadota</taxon>
        <taxon>Gammaproteobacteria</taxon>
        <taxon>Pseudomonadales</taxon>
        <taxon>Pseudomonadaceae</taxon>
        <taxon>Pseudomonas</taxon>
    </lineage>
</organism>
<evidence type="ECO:0000256" key="1">
    <source>
        <dbReference type="SAM" id="SignalP"/>
    </source>
</evidence>
<evidence type="ECO:0000313" key="2">
    <source>
        <dbReference type="EMBL" id="MDO7927989.1"/>
    </source>
</evidence>
<proteinExistence type="predicted"/>
<dbReference type="EMBL" id="JAUQOO010000010">
    <property type="protein sequence ID" value="MDO7927989.1"/>
    <property type="molecule type" value="Genomic_DNA"/>
</dbReference>
<dbReference type="Proteomes" id="UP001223016">
    <property type="component" value="Unassembled WGS sequence"/>
</dbReference>
<reference evidence="2 3" key="1">
    <citation type="submission" date="2023-07" db="EMBL/GenBank/DDBJ databases">
        <title>Identification of four novel Pseudomonas species associated with bacterial leaf spot of cucurbits.</title>
        <authorList>
            <person name="Fullem K.R."/>
        </authorList>
    </citation>
    <scope>NUCLEOTIDE SEQUENCE [LARGE SCALE GENOMIC DNA]</scope>
    <source>
        <strain evidence="2 3">KFB 138</strain>
    </source>
</reference>
<comment type="caution">
    <text evidence="2">The sequence shown here is derived from an EMBL/GenBank/DDBJ whole genome shotgun (WGS) entry which is preliminary data.</text>
</comment>
<evidence type="ECO:0000313" key="3">
    <source>
        <dbReference type="Proteomes" id="UP001223016"/>
    </source>
</evidence>
<dbReference type="RefSeq" id="WP_304575076.1">
    <property type="nucleotide sequence ID" value="NZ_JAUQOO010000010.1"/>
</dbReference>
<sequence>MNIGKRWLLLALTLLTGAVPASDNLMYRAAEPAELSAGSYTIHLKTVGAETVKPDPSLRWNLKLSGIWASEPPSSTYALYLNLAPNAQPTPQDPGYVGALSTYDIPIVYDPQRPRKISYDLQPVFARLQASGQLKAVTSLTFLPIDPVQAEQHLRIEHVEIYRIHP</sequence>
<keyword evidence="3" id="KW-1185">Reference proteome</keyword>